<evidence type="ECO:0000256" key="1">
    <source>
        <dbReference type="SAM" id="Coils"/>
    </source>
</evidence>
<organism evidence="3 4">
    <name type="scientific">Peptostreptococcus russellii</name>
    <dbReference type="NCBI Taxonomy" id="215200"/>
    <lineage>
        <taxon>Bacteria</taxon>
        <taxon>Bacillati</taxon>
        <taxon>Bacillota</taxon>
        <taxon>Clostridia</taxon>
        <taxon>Peptostreptococcales</taxon>
        <taxon>Peptostreptococcaceae</taxon>
        <taxon>Peptostreptococcus</taxon>
    </lineage>
</organism>
<feature type="region of interest" description="Disordered" evidence="2">
    <location>
        <begin position="51"/>
        <end position="90"/>
    </location>
</feature>
<keyword evidence="1" id="KW-0175">Coiled coil</keyword>
<keyword evidence="4" id="KW-1185">Reference proteome</keyword>
<dbReference type="STRING" id="215200.SAMN05216454_10693"/>
<name>A0A1H8HVG0_9FIRM</name>
<dbReference type="EMBL" id="FODF01000006">
    <property type="protein sequence ID" value="SEN60017.1"/>
    <property type="molecule type" value="Genomic_DNA"/>
</dbReference>
<dbReference type="Proteomes" id="UP000199512">
    <property type="component" value="Unassembled WGS sequence"/>
</dbReference>
<accession>A0A1H8HVG0</accession>
<sequence length="171" mass="19803">MNSKKIFIILLILFSIFFLKKNVLAIEKDKNKELKNQIELLENQEISINKKDSFDEGETNSKANGRQDKEGYEDESNEKIDSFSQNSKVKGNRDKAIAFCEEISKNDSVKRIERSNSSNSQAYTIVLNSSISDFRKIIKDMDKTGFNILINKIRYDKIKNVDEYSILVNIF</sequence>
<feature type="coiled-coil region" evidence="1">
    <location>
        <begin position="24"/>
        <end position="51"/>
    </location>
</feature>
<evidence type="ECO:0000313" key="3">
    <source>
        <dbReference type="EMBL" id="SEN60017.1"/>
    </source>
</evidence>
<protein>
    <submittedName>
        <fullName evidence="3">Uncharacterized protein</fullName>
    </submittedName>
</protein>
<gene>
    <name evidence="3" type="ORF">SAMN05216454_10693</name>
</gene>
<proteinExistence type="predicted"/>
<dbReference type="RefSeq" id="WP_091975417.1">
    <property type="nucleotide sequence ID" value="NZ_FODF01000006.1"/>
</dbReference>
<reference evidence="3 4" key="1">
    <citation type="submission" date="2016-10" db="EMBL/GenBank/DDBJ databases">
        <authorList>
            <person name="de Groot N.N."/>
        </authorList>
    </citation>
    <scope>NUCLEOTIDE SEQUENCE [LARGE SCALE GENOMIC DNA]</scope>
    <source>
        <strain evidence="3 4">Calf135</strain>
    </source>
</reference>
<dbReference type="AlphaFoldDB" id="A0A1H8HVG0"/>
<evidence type="ECO:0000313" key="4">
    <source>
        <dbReference type="Proteomes" id="UP000199512"/>
    </source>
</evidence>
<evidence type="ECO:0000256" key="2">
    <source>
        <dbReference type="SAM" id="MobiDB-lite"/>
    </source>
</evidence>